<dbReference type="Proteomes" id="UP000183561">
    <property type="component" value="Unassembled WGS sequence"/>
</dbReference>
<evidence type="ECO:0000313" key="2">
    <source>
        <dbReference type="EMBL" id="SEB64603.1"/>
    </source>
</evidence>
<dbReference type="InterPro" id="IPR011009">
    <property type="entry name" value="Kinase-like_dom_sf"/>
</dbReference>
<evidence type="ECO:0000259" key="1">
    <source>
        <dbReference type="Pfam" id="PF01636"/>
    </source>
</evidence>
<proteinExistence type="predicted"/>
<name>A0A1H4L1K9_9NOCA</name>
<dbReference type="Pfam" id="PF01636">
    <property type="entry name" value="APH"/>
    <property type="match status" value="1"/>
</dbReference>
<dbReference type="AlphaFoldDB" id="A0A1H4L1K9"/>
<organism evidence="2 3">
    <name type="scientific">Rhodococcus koreensis</name>
    <dbReference type="NCBI Taxonomy" id="99653"/>
    <lineage>
        <taxon>Bacteria</taxon>
        <taxon>Bacillati</taxon>
        <taxon>Actinomycetota</taxon>
        <taxon>Actinomycetes</taxon>
        <taxon>Mycobacteriales</taxon>
        <taxon>Nocardiaceae</taxon>
        <taxon>Rhodococcus</taxon>
    </lineage>
</organism>
<dbReference type="InterPro" id="IPR002575">
    <property type="entry name" value="Aminoglycoside_PTrfase"/>
</dbReference>
<reference evidence="3" key="1">
    <citation type="submission" date="2016-10" db="EMBL/GenBank/DDBJ databases">
        <authorList>
            <person name="Varghese N."/>
            <person name="Submissions S."/>
        </authorList>
    </citation>
    <scope>NUCLEOTIDE SEQUENCE [LARGE SCALE GENOMIC DNA]</scope>
    <source>
        <strain evidence="3">DSM 44498</strain>
    </source>
</reference>
<accession>A0A1H4L1K9</accession>
<protein>
    <submittedName>
        <fullName evidence="2">Predicted kinase, aminoglycoside phosphotransferase (APT) family</fullName>
    </submittedName>
</protein>
<feature type="domain" description="Aminoglycoside phosphotransferase" evidence="1">
    <location>
        <begin position="25"/>
        <end position="260"/>
    </location>
</feature>
<dbReference type="EMBL" id="FNSV01000005">
    <property type="protein sequence ID" value="SEB64603.1"/>
    <property type="molecule type" value="Genomic_DNA"/>
</dbReference>
<dbReference type="InterPro" id="IPR041726">
    <property type="entry name" value="ACAD10_11_N"/>
</dbReference>
<keyword evidence="2" id="KW-0808">Transferase</keyword>
<keyword evidence="2" id="KW-0418">Kinase</keyword>
<dbReference type="Gene3D" id="3.90.1200.10">
    <property type="match status" value="1"/>
</dbReference>
<dbReference type="PANTHER" id="PTHR47829">
    <property type="entry name" value="HYDROLASE, PUTATIVE (AFU_ORTHOLOGUE AFUA_1G12880)-RELATED"/>
    <property type="match status" value="1"/>
</dbReference>
<dbReference type="Gene3D" id="3.30.200.20">
    <property type="entry name" value="Phosphorylase Kinase, domain 1"/>
    <property type="match status" value="1"/>
</dbReference>
<dbReference type="GO" id="GO:0016301">
    <property type="term" value="F:kinase activity"/>
    <property type="evidence" value="ECO:0007669"/>
    <property type="project" value="UniProtKB-KW"/>
</dbReference>
<dbReference type="RefSeq" id="WP_072946452.1">
    <property type="nucleotide sequence ID" value="NZ_FNSV01000005.1"/>
</dbReference>
<evidence type="ECO:0000313" key="3">
    <source>
        <dbReference type="Proteomes" id="UP000183561"/>
    </source>
</evidence>
<gene>
    <name evidence="2" type="ORF">SAMN04490239_1034</name>
</gene>
<keyword evidence="3" id="KW-1185">Reference proteome</keyword>
<dbReference type="SUPFAM" id="SSF56112">
    <property type="entry name" value="Protein kinase-like (PK-like)"/>
    <property type="match status" value="1"/>
</dbReference>
<dbReference type="PANTHER" id="PTHR47829:SF1">
    <property type="entry name" value="HAD FAMILY PHOSPHATASE"/>
    <property type="match status" value="1"/>
</dbReference>
<dbReference type="CDD" id="cd05154">
    <property type="entry name" value="ACAD10_11_N-like"/>
    <property type="match status" value="1"/>
</dbReference>
<sequence>MIDSSRLATWLDSTDLPGRGEPLEVRDLSGGSQNAVVELKRSELHGVVRIPPPSAPAERDKGIAREWRILEALEGTDVPHTTPLAMCADPTVLGRPFYLMTYVDGWSLGGDWPTPFDKDLSARRDLAFQLVEGIALLGNVDWQAKGLQDFGRPDGFHERQVQRWTAFLARIKGREIPGFAEAAHWLTRHKPIDFVPGLMHGDYGFANVMFGHGSPPRLAAIIDWEMTTIGDPKLDLGWALSFLPADPLDPTQTGGVEGNFYGMPTRDALAGRYADVSGRQVEDLDFYLILALWKLAVVLEQSYQRAGDNERLQAFGPMVLDLMMRAADLAETTRYGARAAERVNASS</sequence>
<dbReference type="InterPro" id="IPR052898">
    <property type="entry name" value="ACAD10-like"/>
</dbReference>